<feature type="domain" description="Inner membrane protein YgaP-like transmembrane" evidence="2">
    <location>
        <begin position="1"/>
        <end position="60"/>
    </location>
</feature>
<gene>
    <name evidence="3" type="ORF">AU255_03475</name>
</gene>
<dbReference type="InterPro" id="IPR021309">
    <property type="entry name" value="YgaP-like_TM"/>
</dbReference>
<name>A0A1V8M610_9GAMM</name>
<keyword evidence="1" id="KW-0812">Transmembrane</keyword>
<dbReference type="RefSeq" id="WP_080521588.1">
    <property type="nucleotide sequence ID" value="NZ_LPUF01000001.1"/>
</dbReference>
<dbReference type="AlphaFoldDB" id="A0A1V8M610"/>
<dbReference type="STRING" id="1420851.AU255_03475"/>
<keyword evidence="4" id="KW-1185">Reference proteome</keyword>
<accession>A0A1V8M610</accession>
<organism evidence="3 4">
    <name type="scientific">Methyloprofundus sedimenti</name>
    <dbReference type="NCBI Taxonomy" id="1420851"/>
    <lineage>
        <taxon>Bacteria</taxon>
        <taxon>Pseudomonadati</taxon>
        <taxon>Pseudomonadota</taxon>
        <taxon>Gammaproteobacteria</taxon>
        <taxon>Methylococcales</taxon>
        <taxon>Methylococcaceae</taxon>
        <taxon>Methyloprofundus</taxon>
    </lineage>
</organism>
<dbReference type="EMBL" id="LPUF01000001">
    <property type="protein sequence ID" value="OQK16972.1"/>
    <property type="molecule type" value="Genomic_DNA"/>
</dbReference>
<dbReference type="Proteomes" id="UP000191980">
    <property type="component" value="Unassembled WGS sequence"/>
</dbReference>
<keyword evidence="1" id="KW-0472">Membrane</keyword>
<protein>
    <recommendedName>
        <fullName evidence="2">Inner membrane protein YgaP-like transmembrane domain-containing protein</fullName>
    </recommendedName>
</protein>
<evidence type="ECO:0000256" key="1">
    <source>
        <dbReference type="SAM" id="Phobius"/>
    </source>
</evidence>
<evidence type="ECO:0000313" key="4">
    <source>
        <dbReference type="Proteomes" id="UP000191980"/>
    </source>
</evidence>
<evidence type="ECO:0000313" key="3">
    <source>
        <dbReference type="EMBL" id="OQK16972.1"/>
    </source>
</evidence>
<feature type="transmembrane region" description="Helical" evidence="1">
    <location>
        <begin position="12"/>
        <end position="31"/>
    </location>
</feature>
<comment type="caution">
    <text evidence="3">The sequence shown here is derived from an EMBL/GenBank/DDBJ whole genome shotgun (WGS) entry which is preliminary data.</text>
</comment>
<dbReference type="Pfam" id="PF11127">
    <property type="entry name" value="YgaP-like_TM"/>
    <property type="match status" value="1"/>
</dbReference>
<dbReference type="OrthoDB" id="9804804at2"/>
<proteinExistence type="predicted"/>
<sequence>MKANVGGLDKKIRIAAGIIIIAAGAYFQSWWGAIGIIPIATGLINWCPAYLPLGISTCKTSDTE</sequence>
<evidence type="ECO:0000259" key="2">
    <source>
        <dbReference type="Pfam" id="PF11127"/>
    </source>
</evidence>
<reference evidence="3 4" key="1">
    <citation type="submission" date="2015-12" db="EMBL/GenBank/DDBJ databases">
        <authorList>
            <person name="Shamseldin A."/>
            <person name="Moawad H."/>
            <person name="Abd El-Rahim W.M."/>
            <person name="Sadowsky M.J."/>
        </authorList>
    </citation>
    <scope>NUCLEOTIDE SEQUENCE [LARGE SCALE GENOMIC DNA]</scope>
    <source>
        <strain evidence="3 4">WF1</strain>
    </source>
</reference>
<keyword evidence="1" id="KW-1133">Transmembrane helix</keyword>